<keyword evidence="4" id="KW-1185">Reference proteome</keyword>
<feature type="compositionally biased region" description="Basic and acidic residues" evidence="2">
    <location>
        <begin position="424"/>
        <end position="450"/>
    </location>
</feature>
<feature type="compositionally biased region" description="Basic and acidic residues" evidence="2">
    <location>
        <begin position="356"/>
        <end position="365"/>
    </location>
</feature>
<feature type="compositionally biased region" description="Polar residues" evidence="2">
    <location>
        <begin position="199"/>
        <end position="210"/>
    </location>
</feature>
<feature type="compositionally biased region" description="Polar residues" evidence="2">
    <location>
        <begin position="463"/>
        <end position="487"/>
    </location>
</feature>
<protein>
    <recommendedName>
        <fullName evidence="5">Death domain-containing protein</fullName>
    </recommendedName>
</protein>
<dbReference type="SUPFAM" id="SSF47370">
    <property type="entry name" value="Bromodomain"/>
    <property type="match status" value="1"/>
</dbReference>
<organism evidence="3 4">
    <name type="scientific">Starmerella bacillaris</name>
    <name type="common">Yeast</name>
    <name type="synonym">Candida zemplinina</name>
    <dbReference type="NCBI Taxonomy" id="1247836"/>
    <lineage>
        <taxon>Eukaryota</taxon>
        <taxon>Fungi</taxon>
        <taxon>Dikarya</taxon>
        <taxon>Ascomycota</taxon>
        <taxon>Saccharomycotina</taxon>
        <taxon>Dipodascomycetes</taxon>
        <taxon>Dipodascales</taxon>
        <taxon>Trichomonascaceae</taxon>
        <taxon>Starmerella</taxon>
    </lineage>
</organism>
<feature type="compositionally biased region" description="Polar residues" evidence="2">
    <location>
        <begin position="265"/>
        <end position="275"/>
    </location>
</feature>
<dbReference type="EMBL" id="BTGC01000001">
    <property type="protein sequence ID" value="GMM49383.1"/>
    <property type="molecule type" value="Genomic_DNA"/>
</dbReference>
<feature type="region of interest" description="Disordered" evidence="2">
    <location>
        <begin position="116"/>
        <end position="647"/>
    </location>
</feature>
<reference evidence="3 4" key="1">
    <citation type="journal article" date="2023" name="Elife">
        <title>Identification of key yeast species and microbe-microbe interactions impacting larval growth of Drosophila in the wild.</title>
        <authorList>
            <person name="Mure A."/>
            <person name="Sugiura Y."/>
            <person name="Maeda R."/>
            <person name="Honda K."/>
            <person name="Sakurai N."/>
            <person name="Takahashi Y."/>
            <person name="Watada M."/>
            <person name="Katoh T."/>
            <person name="Gotoh A."/>
            <person name="Gotoh Y."/>
            <person name="Taniguchi I."/>
            <person name="Nakamura K."/>
            <person name="Hayashi T."/>
            <person name="Katayama T."/>
            <person name="Uemura T."/>
            <person name="Hattori Y."/>
        </authorList>
    </citation>
    <scope>NUCLEOTIDE SEQUENCE [LARGE SCALE GENOMIC DNA]</scope>
    <source>
        <strain evidence="3 4">SB-73</strain>
    </source>
</reference>
<comment type="caution">
    <text evidence="3">The sequence shown here is derived from an EMBL/GenBank/DDBJ whole genome shotgun (WGS) entry which is preliminary data.</text>
</comment>
<evidence type="ECO:0000256" key="1">
    <source>
        <dbReference type="ARBA" id="ARBA00023117"/>
    </source>
</evidence>
<name>A0AAV5RD40_STABA</name>
<feature type="compositionally biased region" description="Basic and acidic residues" evidence="2">
    <location>
        <begin position="398"/>
        <end position="412"/>
    </location>
</feature>
<gene>
    <name evidence="3" type="ORF">DASB73_003410</name>
</gene>
<feature type="compositionally biased region" description="Polar residues" evidence="2">
    <location>
        <begin position="116"/>
        <end position="129"/>
    </location>
</feature>
<proteinExistence type="predicted"/>
<evidence type="ECO:0000256" key="2">
    <source>
        <dbReference type="SAM" id="MobiDB-lite"/>
    </source>
</evidence>
<feature type="compositionally biased region" description="Polar residues" evidence="2">
    <location>
        <begin position="558"/>
        <end position="567"/>
    </location>
</feature>
<dbReference type="Proteomes" id="UP001362899">
    <property type="component" value="Unassembled WGS sequence"/>
</dbReference>
<sequence>MQTLLDRLDGMVFYHQLPQYFSENDVIVPTESDFMTLSNLATQNPLSIPNRSITVEKCKELWRILSEWCLESVTVDKIGSFISQHFEKDINLSLEELSSLNSNDWTNVDVEMNLGSDSAQDTAENNVNTEIPEKLETEDAMEVDSADPVDKGGPTSTDGAQLHGETNSDHKTSESTAIEDSNDKSLDNDEIEGNDQDQKGPNTKDSQTKTAEAIGSEPSNPVTGSELELEPESESGRDKVDNNSDGNDDPQPSDVIESKNEGNLDLNSVKDSPSRSNKSTKSTTKSTKFAKSSNKFSKTINIGAETITDNDEMENADANEQDSEVPVSEVKDSNTTEGLVSEDIFGETQSETNDLVQKKDHDGVNKTDTGSEDADGSNTKRSTDKNVNVEDDNGSDSRITESKKTGIEKVNEKSAQNEGLENNKLADDKNQNDQHPSDAEDIHDETRNTPDDPVSNDSKQESKGTSSGNTSDDVESNVMNVDQTKNETQVEEQEAVQEEANKEDETNSNEQKNPESVSAADTVANANDPENVDPVTKSGDSEKADDDGNVERNEVIDDSNNSVNTENQETKDSSVDVEDPNQSDLTREPEVIPSTSPIEPSSPIVPEVEEFVAEDKPRKRQLRKRRGRATDSDKDSSPAVEVPTKGRNKETENLLDILKTLSGKKELQQFNETIYSAQVLYPTSLTDITSQVESGKISSSDSLEEALMRMLSNAAMSLVNIHDSAVTTVLEQFEPIKPKRTKRL</sequence>
<accession>A0AAV5RD40</accession>
<dbReference type="GO" id="GO:0006325">
    <property type="term" value="P:chromatin organization"/>
    <property type="evidence" value="ECO:0007669"/>
    <property type="project" value="UniProtKB-ARBA"/>
</dbReference>
<evidence type="ECO:0000313" key="3">
    <source>
        <dbReference type="EMBL" id="GMM49383.1"/>
    </source>
</evidence>
<evidence type="ECO:0000313" key="4">
    <source>
        <dbReference type="Proteomes" id="UP001362899"/>
    </source>
</evidence>
<dbReference type="InterPro" id="IPR036427">
    <property type="entry name" value="Bromodomain-like_sf"/>
</dbReference>
<feature type="compositionally biased region" description="Low complexity" evidence="2">
    <location>
        <begin position="276"/>
        <end position="299"/>
    </location>
</feature>
<keyword evidence="1" id="KW-0103">Bromodomain</keyword>
<feature type="compositionally biased region" description="Acidic residues" evidence="2">
    <location>
        <begin position="138"/>
        <end position="147"/>
    </location>
</feature>
<evidence type="ECO:0008006" key="5">
    <source>
        <dbReference type="Google" id="ProtNLM"/>
    </source>
</evidence>
<feature type="compositionally biased region" description="Low complexity" evidence="2">
    <location>
        <begin position="591"/>
        <end position="606"/>
    </location>
</feature>
<feature type="compositionally biased region" description="Basic residues" evidence="2">
    <location>
        <begin position="618"/>
        <end position="627"/>
    </location>
</feature>
<feature type="compositionally biased region" description="Acidic residues" evidence="2">
    <location>
        <begin position="308"/>
        <end position="323"/>
    </location>
</feature>
<dbReference type="AlphaFoldDB" id="A0AAV5RD40"/>